<dbReference type="AlphaFoldDB" id="A0A4R0RUY2"/>
<evidence type="ECO:0000313" key="2">
    <source>
        <dbReference type="EMBL" id="TCD71393.1"/>
    </source>
</evidence>
<feature type="region of interest" description="Disordered" evidence="1">
    <location>
        <begin position="202"/>
        <end position="229"/>
    </location>
</feature>
<keyword evidence="3" id="KW-1185">Reference proteome</keyword>
<protein>
    <submittedName>
        <fullName evidence="2">Uncharacterized protein</fullName>
    </submittedName>
</protein>
<dbReference type="EMBL" id="RWJN01000006">
    <property type="protein sequence ID" value="TCD71393.1"/>
    <property type="molecule type" value="Genomic_DNA"/>
</dbReference>
<dbReference type="OrthoDB" id="19861at2759"/>
<feature type="compositionally biased region" description="Basic and acidic residues" evidence="1">
    <location>
        <begin position="213"/>
        <end position="223"/>
    </location>
</feature>
<reference evidence="2 3" key="1">
    <citation type="submission" date="2018-11" db="EMBL/GenBank/DDBJ databases">
        <title>Genome assembly of Steccherinum ochraceum LE-BIN_3174, the white-rot fungus of the Steccherinaceae family (The Residual Polyporoid clade, Polyporales, Basidiomycota).</title>
        <authorList>
            <person name="Fedorova T.V."/>
            <person name="Glazunova O.A."/>
            <person name="Landesman E.O."/>
            <person name="Moiseenko K.V."/>
            <person name="Psurtseva N.V."/>
            <person name="Savinova O.S."/>
            <person name="Shakhova N.V."/>
            <person name="Tyazhelova T.V."/>
            <person name="Vasina D.V."/>
        </authorList>
    </citation>
    <scope>NUCLEOTIDE SEQUENCE [LARGE SCALE GENOMIC DNA]</scope>
    <source>
        <strain evidence="2 3">LE-BIN_3174</strain>
    </source>
</reference>
<organism evidence="2 3">
    <name type="scientific">Steccherinum ochraceum</name>
    <dbReference type="NCBI Taxonomy" id="92696"/>
    <lineage>
        <taxon>Eukaryota</taxon>
        <taxon>Fungi</taxon>
        <taxon>Dikarya</taxon>
        <taxon>Basidiomycota</taxon>
        <taxon>Agaricomycotina</taxon>
        <taxon>Agaricomycetes</taxon>
        <taxon>Polyporales</taxon>
        <taxon>Steccherinaceae</taxon>
        <taxon>Steccherinum</taxon>
    </lineage>
</organism>
<evidence type="ECO:0000313" key="3">
    <source>
        <dbReference type="Proteomes" id="UP000292702"/>
    </source>
</evidence>
<sequence>MNSNTTASRAYSRYEQFRQSLGGGPGARYELFCPELYDYAWRNNFDRLFIEFTPEDLLSRPAGADSNSRILPSKVTVVPLGASFPDFSSRSRFNECHSLLIRDEYWECVGDIIHFYKTRERNFRTDASAPNMDNSLLAVLHDQLGHDMPLDPLDEPFTPRDFQLAENQTRTTLETSKVLADPDHSLRSWRAIPQPIGFECQKSRVGPSSLHQPKREDKPRFETSENPFSTRELRRDSSADLFVITGMPSIGKSGCLLFVLLLRLQAGLPTIWMEDLTQFYVFNSEGFFSVPLSLAETGQCSYGDLLRWLPRETWILCDDRPVSPVKRLPKVLQDTNFFVVYTSSSPPGTTNPTKVRSFLTVATWYMKPQSLTELMVMRQLCNREMRSVPLVQCLLRFPPCSRDVFNTMSPGTHAEKQWAVLESLLSLDYEKLVHMLEIPDLSGKHGSSPLLLYVPTCTRNVTITVPTRHLVRLLYKVYLKGNLGRLAEMFVLFSQDPSKSCTAPVLGWLVESAIHLIMQRGGLWPALKLSTEGTHWLPALEVDELMNSPSKRPSSDGFLDVFAGSFMQESARGVGSSRLPFSSYTRVQDLALSQSGYYVPTYRSQSTFDGFIFLKEANLAIVLRACSSSSLTVKAAGLRALRDQGVGKIWYVIITAPLQDTIDVEVESEAEDLVDLKFHITVTLQELTTMPPLEDRCAPVFSKAGRNSPKEVDLSGFFSSLCRAS</sequence>
<name>A0A4R0RUY2_9APHY</name>
<proteinExistence type="predicted"/>
<comment type="caution">
    <text evidence="2">The sequence shown here is derived from an EMBL/GenBank/DDBJ whole genome shotgun (WGS) entry which is preliminary data.</text>
</comment>
<gene>
    <name evidence="2" type="ORF">EIP91_010099</name>
</gene>
<dbReference type="Proteomes" id="UP000292702">
    <property type="component" value="Unassembled WGS sequence"/>
</dbReference>
<evidence type="ECO:0000256" key="1">
    <source>
        <dbReference type="SAM" id="MobiDB-lite"/>
    </source>
</evidence>
<accession>A0A4R0RUY2</accession>